<dbReference type="GO" id="GO:0016836">
    <property type="term" value="F:hydro-lyase activity"/>
    <property type="evidence" value="ECO:0007669"/>
    <property type="project" value="UniProtKB-UniRule"/>
</dbReference>
<dbReference type="HAMAP" id="MF_00078">
    <property type="entry name" value="PMDh_S"/>
    <property type="match status" value="1"/>
</dbReference>
<dbReference type="PANTHER" id="PTHR36577">
    <property type="entry name" value="DUF521 DOMAIN PROTEIN (AFU_ORTHOLOGUE AFUA_6G00490)"/>
    <property type="match status" value="1"/>
</dbReference>
<organism evidence="9">
    <name type="scientific">Archaeoglobus fulgidus</name>
    <dbReference type="NCBI Taxonomy" id="2234"/>
    <lineage>
        <taxon>Archaea</taxon>
        <taxon>Methanobacteriati</taxon>
        <taxon>Methanobacteriota</taxon>
        <taxon>Archaeoglobi</taxon>
        <taxon>Archaeoglobales</taxon>
        <taxon>Archaeoglobaceae</taxon>
        <taxon>Archaeoglobus</taxon>
    </lineage>
</organism>
<dbReference type="PANTHER" id="PTHR36577:SF3">
    <property type="entry name" value="DUF521 DOMAIN PROTEIN (AFU_ORTHOLOGUE AFUA_6G00490)"/>
    <property type="match status" value="1"/>
</dbReference>
<comment type="subunit">
    <text evidence="6 7">Heterodimer composed of a large subunit (PMDh-L) and a small subunit (PMDh-S).</text>
</comment>
<evidence type="ECO:0000256" key="1">
    <source>
        <dbReference type="ARBA" id="ARBA00005092"/>
    </source>
</evidence>
<keyword evidence="3 7" id="KW-0456">Lyase</keyword>
<reference evidence="9" key="1">
    <citation type="journal article" date="2020" name="mSystems">
        <title>Genome- and Community-Level Interaction Insights into Carbon Utilization and Element Cycling Functions of Hydrothermarchaeota in Hydrothermal Sediment.</title>
        <authorList>
            <person name="Zhou Z."/>
            <person name="Liu Y."/>
            <person name="Xu W."/>
            <person name="Pan J."/>
            <person name="Luo Z.H."/>
            <person name="Li M."/>
        </authorList>
    </citation>
    <scope>NUCLEOTIDE SEQUENCE [LARGE SCALE GENOMIC DNA]</scope>
    <source>
        <strain evidence="9">SpSt-38</strain>
    </source>
</reference>
<comment type="pathway">
    <text evidence="1 7">Isoprenoid biosynthesis; isopentenyl diphosphate biosynthesis via mevalonate pathway.</text>
</comment>
<comment type="catalytic activity">
    <reaction evidence="4">
        <text>(R)-5-phosphomevalonate = (2E)-3-methyl-5-phosphooxypent-2-enoate + H2O</text>
        <dbReference type="Rhea" id="RHEA:78975"/>
        <dbReference type="ChEBI" id="CHEBI:15377"/>
        <dbReference type="ChEBI" id="CHEBI:58146"/>
        <dbReference type="ChEBI" id="CHEBI:229665"/>
        <dbReference type="EC" id="4.2.1.182"/>
    </reaction>
    <physiologicalReaction direction="left-to-right" evidence="4">
        <dbReference type="Rhea" id="RHEA:78976"/>
    </physiologicalReaction>
</comment>
<dbReference type="Gene3D" id="3.50.30.10">
    <property type="entry name" value="Phosphohistidine domain"/>
    <property type="match status" value="1"/>
</dbReference>
<dbReference type="PIRSF" id="PIRSF004966">
    <property type="entry name" value="UCP004966"/>
    <property type="match status" value="1"/>
</dbReference>
<dbReference type="CDD" id="cd01356">
    <property type="entry name" value="AcnX_swivel"/>
    <property type="match status" value="1"/>
</dbReference>
<keyword evidence="2 7" id="KW-0414">Isoprene biosynthesis</keyword>
<proteinExistence type="inferred from homology"/>
<feature type="domain" description="Phosphomevalonate dehydratase small subunit-like" evidence="8">
    <location>
        <begin position="27"/>
        <end position="105"/>
    </location>
</feature>
<evidence type="ECO:0000256" key="3">
    <source>
        <dbReference type="ARBA" id="ARBA00023239"/>
    </source>
</evidence>
<evidence type="ECO:0000256" key="4">
    <source>
        <dbReference type="ARBA" id="ARBA00045120"/>
    </source>
</evidence>
<comment type="function">
    <text evidence="5 7">Component of a hydro-lyase that catalyzes the dehydration of mevalonate 5-phosphate (MVA5P) to form trans-anhydromevalonate 5-phosphate (tAHMP). Involved in the archaeal mevalonate (MVA) pathway, which provides fundamental precursors for isoprenoid biosynthesis, such as isopentenyl diphosphate (IPP) and dimethylallyl diphosphate (DMAPP).</text>
</comment>
<evidence type="ECO:0000256" key="7">
    <source>
        <dbReference type="HAMAP-Rule" id="MF_00078"/>
    </source>
</evidence>
<comment type="similarity">
    <text evidence="7">Belongs to the AcnX type II small subunit family.</text>
</comment>
<sequence>MLFVRFACRPITRGRAEGEALVTKEYISFLGGIDKETGVVIEDCEIKGKSIAGKILIFPGGKGSTVGTYVLLNLKKKGVAPKAIINRKTETIIAVGAAIAGIPLVEVRDEFFFANVKTGDYVTVNAEEGYVELVK</sequence>
<dbReference type="EMBL" id="DSQD01000028">
    <property type="protein sequence ID" value="HGF87017.1"/>
    <property type="molecule type" value="Genomic_DNA"/>
</dbReference>
<dbReference type="InterPro" id="IPR002840">
    <property type="entry name" value="PMDh-S-like_dom"/>
</dbReference>
<dbReference type="SUPFAM" id="SSF52016">
    <property type="entry name" value="LeuD/IlvD-like"/>
    <property type="match status" value="1"/>
</dbReference>
<accession>A0A7C3VI71</accession>
<evidence type="ECO:0000259" key="8">
    <source>
        <dbReference type="Pfam" id="PF01989"/>
    </source>
</evidence>
<evidence type="ECO:0000313" key="9">
    <source>
        <dbReference type="EMBL" id="HGF87017.1"/>
    </source>
</evidence>
<gene>
    <name evidence="9" type="ORF">ENR21_00895</name>
</gene>
<evidence type="ECO:0000256" key="5">
    <source>
        <dbReference type="ARBA" id="ARBA00045299"/>
    </source>
</evidence>
<evidence type="ECO:0000256" key="6">
    <source>
        <dbReference type="ARBA" id="ARBA00046520"/>
    </source>
</evidence>
<name>A0A7C3VI71_ARCFL</name>
<comment type="caution">
    <text evidence="9">The sequence shown here is derived from an EMBL/GenBank/DDBJ whole genome shotgun (WGS) entry which is preliminary data.</text>
</comment>
<dbReference type="AlphaFoldDB" id="A0A7C3VI71"/>
<dbReference type="Pfam" id="PF01989">
    <property type="entry name" value="AcnX_swivel_put"/>
    <property type="match status" value="1"/>
</dbReference>
<evidence type="ECO:0000256" key="2">
    <source>
        <dbReference type="ARBA" id="ARBA00023229"/>
    </source>
</evidence>
<dbReference type="GO" id="GO:0019287">
    <property type="term" value="P:isopentenyl diphosphate biosynthetic process, mevalonate pathway"/>
    <property type="evidence" value="ECO:0007669"/>
    <property type="project" value="UniProtKB-UniRule"/>
</dbReference>
<protein>
    <recommendedName>
        <fullName evidence="7">Phosphomevalonate dehydratase small subunit</fullName>
        <shortName evidence="7">PMDh small subunit</shortName>
        <shortName evidence="7">PMDh-S</shortName>
        <ecNumber evidence="7">4.2.1.182</ecNumber>
    </recommendedName>
</protein>
<feature type="active site" description="Proton acceptor" evidence="7">
    <location>
        <position position="64"/>
    </location>
</feature>
<dbReference type="EC" id="4.2.1.182" evidence="7"/>
<dbReference type="InterPro" id="IPR012016">
    <property type="entry name" value="PMDh-S-like"/>
</dbReference>
<dbReference type="InterPro" id="IPR020794">
    <property type="entry name" value="PMDh_S"/>
</dbReference>